<keyword evidence="4 5" id="KW-0472">Membrane</keyword>
<dbReference type="PANTHER" id="PTHR33507">
    <property type="entry name" value="INNER MEMBRANE PROTEIN YBBJ"/>
    <property type="match status" value="1"/>
</dbReference>
<dbReference type="InterPro" id="IPR012340">
    <property type="entry name" value="NA-bd_OB-fold"/>
</dbReference>
<protein>
    <recommendedName>
        <fullName evidence="6">NfeD-like C-terminal domain-containing protein</fullName>
    </recommendedName>
</protein>
<evidence type="ECO:0000313" key="7">
    <source>
        <dbReference type="EMBL" id="SEP86164.1"/>
    </source>
</evidence>
<proteinExistence type="predicted"/>
<feature type="transmembrane region" description="Helical" evidence="5">
    <location>
        <begin position="6"/>
        <end position="22"/>
    </location>
</feature>
<sequence length="158" mass="17150">MLQTLLTNPWFWLIAGMILMGLEILIPGVFLLWIGLGALISAMFVALLPDLAFAWHLMGFSITMLGACGLGFWLQRRGRAAQGDAPVMNREMDALLNREYIAATDFVAGRGRVRVGDTTYAAQGPDEVKAGDRVLAFARDGMQLRVRPLPTEDGAAAG</sequence>
<evidence type="ECO:0000259" key="6">
    <source>
        <dbReference type="Pfam" id="PF01957"/>
    </source>
</evidence>
<dbReference type="Proteomes" id="UP000199496">
    <property type="component" value="Unassembled WGS sequence"/>
</dbReference>
<keyword evidence="2 5" id="KW-0812">Transmembrane</keyword>
<evidence type="ECO:0000256" key="2">
    <source>
        <dbReference type="ARBA" id="ARBA00022692"/>
    </source>
</evidence>
<name>A0A1H9BB20_9GAMM</name>
<dbReference type="STRING" id="867345.SAMN05421693_10858"/>
<feature type="transmembrane region" description="Helical" evidence="5">
    <location>
        <begin position="53"/>
        <end position="74"/>
    </location>
</feature>
<keyword evidence="3 5" id="KW-1133">Transmembrane helix</keyword>
<dbReference type="SUPFAM" id="SSF141322">
    <property type="entry name" value="NfeD domain-like"/>
    <property type="match status" value="1"/>
</dbReference>
<dbReference type="OrthoDB" id="6402862at2"/>
<feature type="domain" description="NfeD-like C-terminal" evidence="6">
    <location>
        <begin position="93"/>
        <end position="148"/>
    </location>
</feature>
<dbReference type="InterPro" id="IPR002810">
    <property type="entry name" value="NfeD-like_C"/>
</dbReference>
<evidence type="ECO:0000256" key="4">
    <source>
        <dbReference type="ARBA" id="ARBA00023136"/>
    </source>
</evidence>
<dbReference type="EMBL" id="FOFO01000008">
    <property type="protein sequence ID" value="SEP86164.1"/>
    <property type="molecule type" value="Genomic_DNA"/>
</dbReference>
<dbReference type="Pfam" id="PF01957">
    <property type="entry name" value="NfeD"/>
    <property type="match status" value="1"/>
</dbReference>
<evidence type="ECO:0000256" key="1">
    <source>
        <dbReference type="ARBA" id="ARBA00004141"/>
    </source>
</evidence>
<evidence type="ECO:0000313" key="8">
    <source>
        <dbReference type="Proteomes" id="UP000199496"/>
    </source>
</evidence>
<dbReference type="PANTHER" id="PTHR33507:SF3">
    <property type="entry name" value="INNER MEMBRANE PROTEIN YBBJ"/>
    <property type="match status" value="1"/>
</dbReference>
<accession>A0A1H9BB20</accession>
<reference evidence="7 8" key="1">
    <citation type="submission" date="2016-10" db="EMBL/GenBank/DDBJ databases">
        <authorList>
            <person name="de Groot N.N."/>
        </authorList>
    </citation>
    <scope>NUCLEOTIDE SEQUENCE [LARGE SCALE GENOMIC DNA]</scope>
    <source>
        <strain evidence="7 8">B7-7</strain>
    </source>
</reference>
<dbReference type="RefSeq" id="WP_090205042.1">
    <property type="nucleotide sequence ID" value="NZ_FOFO01000008.1"/>
</dbReference>
<dbReference type="Gene3D" id="2.40.50.140">
    <property type="entry name" value="Nucleic acid-binding proteins"/>
    <property type="match status" value="1"/>
</dbReference>
<evidence type="ECO:0000256" key="3">
    <source>
        <dbReference type="ARBA" id="ARBA00022989"/>
    </source>
</evidence>
<comment type="subcellular location">
    <subcellularLocation>
        <location evidence="1">Membrane</location>
        <topology evidence="1">Multi-pass membrane protein</topology>
    </subcellularLocation>
</comment>
<dbReference type="AlphaFoldDB" id="A0A1H9BB20"/>
<gene>
    <name evidence="7" type="ORF">SAMN05421693_10858</name>
</gene>
<dbReference type="GO" id="GO:0005886">
    <property type="term" value="C:plasma membrane"/>
    <property type="evidence" value="ECO:0007669"/>
    <property type="project" value="TreeGrafter"/>
</dbReference>
<organism evidence="7 8">
    <name type="scientific">Ectothiorhodospira magna</name>
    <dbReference type="NCBI Taxonomy" id="867345"/>
    <lineage>
        <taxon>Bacteria</taxon>
        <taxon>Pseudomonadati</taxon>
        <taxon>Pseudomonadota</taxon>
        <taxon>Gammaproteobacteria</taxon>
        <taxon>Chromatiales</taxon>
        <taxon>Ectothiorhodospiraceae</taxon>
        <taxon>Ectothiorhodospira</taxon>
    </lineage>
</organism>
<keyword evidence="8" id="KW-1185">Reference proteome</keyword>
<feature type="transmembrane region" description="Helical" evidence="5">
    <location>
        <begin position="29"/>
        <end position="47"/>
    </location>
</feature>
<evidence type="ECO:0000256" key="5">
    <source>
        <dbReference type="SAM" id="Phobius"/>
    </source>
</evidence>
<dbReference type="InterPro" id="IPR052165">
    <property type="entry name" value="Membrane_assoc_protease"/>
</dbReference>